<organism evidence="8 9">
    <name type="scientific">[Actinobacillus] rossii</name>
    <dbReference type="NCBI Taxonomy" id="123820"/>
    <lineage>
        <taxon>Bacteria</taxon>
        <taxon>Pseudomonadati</taxon>
        <taxon>Pseudomonadota</taxon>
        <taxon>Gammaproteobacteria</taxon>
        <taxon>Pasteurellales</taxon>
        <taxon>Pasteurellaceae</taxon>
    </lineage>
</organism>
<comment type="subcellular location">
    <subcellularLocation>
        <location evidence="1">Cell inner membrane</location>
        <topology evidence="1">Multi-pass membrane protein</topology>
    </subcellularLocation>
</comment>
<sequence>MLLVYYKFNIQGIGVGLLTARLGIKAMEFCRPLVLSKEEKLRLSTIQKDLLSQLKATVLGGEKIKEKTKV</sequence>
<dbReference type="InterPro" id="IPR006507">
    <property type="entry name" value="UPF0283"/>
</dbReference>
<evidence type="ECO:0000256" key="5">
    <source>
        <dbReference type="ARBA" id="ARBA00022692"/>
    </source>
</evidence>
<protein>
    <submittedName>
        <fullName evidence="8">Domain of uncharacterized function (DUF697)</fullName>
    </submittedName>
</protein>
<evidence type="ECO:0000313" key="8">
    <source>
        <dbReference type="EMBL" id="SUT88845.1"/>
    </source>
</evidence>
<dbReference type="EMBL" id="UFRQ01000003">
    <property type="protein sequence ID" value="SUT88845.1"/>
    <property type="molecule type" value="Genomic_DNA"/>
</dbReference>
<evidence type="ECO:0000256" key="3">
    <source>
        <dbReference type="ARBA" id="ARBA00022475"/>
    </source>
</evidence>
<keyword evidence="5" id="KW-0812">Transmembrane</keyword>
<dbReference type="InterPro" id="IPR021147">
    <property type="entry name" value="DUF697"/>
</dbReference>
<dbReference type="OrthoDB" id="958025at2"/>
<reference evidence="8 9" key="1">
    <citation type="submission" date="2018-06" db="EMBL/GenBank/DDBJ databases">
        <authorList>
            <consortium name="Pathogen Informatics"/>
            <person name="Doyle S."/>
        </authorList>
    </citation>
    <scope>NUCLEOTIDE SEQUENCE [LARGE SCALE GENOMIC DNA]</scope>
    <source>
        <strain evidence="8 9">NCTC10801</strain>
    </source>
</reference>
<keyword evidence="7" id="KW-0472">Membrane</keyword>
<gene>
    <name evidence="8" type="primary">ycjF_1</name>
    <name evidence="8" type="ORF">NCTC10801_00663</name>
</gene>
<dbReference type="PANTHER" id="PTHR39342:SF1">
    <property type="entry name" value="UPF0283 MEMBRANE PROTEIN YCJF"/>
    <property type="match status" value="1"/>
</dbReference>
<keyword evidence="4" id="KW-0997">Cell inner membrane</keyword>
<dbReference type="PANTHER" id="PTHR39342">
    <property type="entry name" value="UPF0283 MEMBRANE PROTEIN YCJF"/>
    <property type="match status" value="1"/>
</dbReference>
<dbReference type="Pfam" id="PF05128">
    <property type="entry name" value="DUF697"/>
    <property type="match status" value="1"/>
</dbReference>
<accession>A0A380TNL0</accession>
<dbReference type="Proteomes" id="UP000254649">
    <property type="component" value="Unassembled WGS sequence"/>
</dbReference>
<name>A0A380TNL0_9PAST</name>
<evidence type="ECO:0000256" key="2">
    <source>
        <dbReference type="ARBA" id="ARBA00008255"/>
    </source>
</evidence>
<keyword evidence="3" id="KW-1003">Cell membrane</keyword>
<keyword evidence="9" id="KW-1185">Reference proteome</keyword>
<keyword evidence="6" id="KW-1133">Transmembrane helix</keyword>
<proteinExistence type="inferred from homology"/>
<evidence type="ECO:0000256" key="7">
    <source>
        <dbReference type="ARBA" id="ARBA00023136"/>
    </source>
</evidence>
<comment type="similarity">
    <text evidence="2">Belongs to the UPF0283 family.</text>
</comment>
<dbReference type="AlphaFoldDB" id="A0A380TNL0"/>
<evidence type="ECO:0000256" key="1">
    <source>
        <dbReference type="ARBA" id="ARBA00004429"/>
    </source>
</evidence>
<dbReference type="GO" id="GO:0005886">
    <property type="term" value="C:plasma membrane"/>
    <property type="evidence" value="ECO:0007669"/>
    <property type="project" value="UniProtKB-SubCell"/>
</dbReference>
<evidence type="ECO:0000256" key="6">
    <source>
        <dbReference type="ARBA" id="ARBA00022989"/>
    </source>
</evidence>
<evidence type="ECO:0000313" key="9">
    <source>
        <dbReference type="Proteomes" id="UP000254649"/>
    </source>
</evidence>
<evidence type="ECO:0000256" key="4">
    <source>
        <dbReference type="ARBA" id="ARBA00022519"/>
    </source>
</evidence>